<dbReference type="OrthoDB" id="257620at2"/>
<gene>
    <name evidence="3" type="ORF">A6X21_13130</name>
</gene>
<sequence>MLNVSVFCIFASYLVAFGFELTRLRGQGWLARTLTLGFATAGLLAHTLYLLARASAENLPPLLSSSHDWLLVLAWLLMVLYLVLTIVDSQLAVGIISFPLIIGLVATSWLLPETSARSWDPLRSWAMLHASSLVLGTAAVLVGFVISLLFLWQNERLKQGAIAKRSLSLPSLEQLARLNLWAISTAVPLLSVGVLSGIILTNWTSENVWIDPVVLGGTIGWALICGLLTWQLSRTRTPGRKVAVATAWSSGLLLLAYVGLQVLTSAAGVSSVHGAKPVKVAPQAVTLPTKSANEEGQK</sequence>
<organism evidence="3 4">
    <name type="scientific">Planctopirus hydrillae</name>
    <dbReference type="NCBI Taxonomy" id="1841610"/>
    <lineage>
        <taxon>Bacteria</taxon>
        <taxon>Pseudomonadati</taxon>
        <taxon>Planctomycetota</taxon>
        <taxon>Planctomycetia</taxon>
        <taxon>Planctomycetales</taxon>
        <taxon>Planctomycetaceae</taxon>
        <taxon>Planctopirus</taxon>
    </lineage>
</organism>
<dbReference type="GO" id="GO:0020037">
    <property type="term" value="F:heme binding"/>
    <property type="evidence" value="ECO:0007669"/>
    <property type="project" value="InterPro"/>
</dbReference>
<evidence type="ECO:0000313" key="3">
    <source>
        <dbReference type="EMBL" id="ODA28622.1"/>
    </source>
</evidence>
<comment type="caution">
    <text evidence="3">The sequence shown here is derived from an EMBL/GenBank/DDBJ whole genome shotgun (WGS) entry which is preliminary data.</text>
</comment>
<dbReference type="PANTHER" id="PTHR38034:SF1">
    <property type="entry name" value="INNER MEMBRANE PROTEIN YPJD"/>
    <property type="match status" value="1"/>
</dbReference>
<proteinExistence type="predicted"/>
<feature type="transmembrane region" description="Helical" evidence="1">
    <location>
        <begin position="209"/>
        <end position="230"/>
    </location>
</feature>
<dbReference type="GO" id="GO:0017004">
    <property type="term" value="P:cytochrome complex assembly"/>
    <property type="evidence" value="ECO:0007669"/>
    <property type="project" value="InterPro"/>
</dbReference>
<evidence type="ECO:0000256" key="1">
    <source>
        <dbReference type="SAM" id="Phobius"/>
    </source>
</evidence>
<dbReference type="InterPro" id="IPR002541">
    <property type="entry name" value="Cyt_c_assembly"/>
</dbReference>
<keyword evidence="1" id="KW-0812">Transmembrane</keyword>
<name>A0A1C3E5U8_9PLAN</name>
<feature type="transmembrane region" description="Helical" evidence="1">
    <location>
        <begin position="69"/>
        <end position="87"/>
    </location>
</feature>
<dbReference type="Proteomes" id="UP000094828">
    <property type="component" value="Unassembled WGS sequence"/>
</dbReference>
<feature type="transmembrane region" description="Helical" evidence="1">
    <location>
        <begin position="29"/>
        <end position="49"/>
    </location>
</feature>
<keyword evidence="4" id="KW-1185">Reference proteome</keyword>
<reference evidence="3 4" key="1">
    <citation type="submission" date="2016-05" db="EMBL/GenBank/DDBJ databases">
        <title>Genomic and physiological characterization of Planctopirus sp. isolated from fresh water lake.</title>
        <authorList>
            <person name="Subhash Y."/>
            <person name="Ramana C."/>
        </authorList>
    </citation>
    <scope>NUCLEOTIDE SEQUENCE [LARGE SCALE GENOMIC DNA]</scope>
    <source>
        <strain evidence="3 4">JC280</strain>
    </source>
</reference>
<feature type="transmembrane region" description="Helical" evidence="1">
    <location>
        <begin position="92"/>
        <end position="111"/>
    </location>
</feature>
<dbReference type="InterPro" id="IPR052372">
    <property type="entry name" value="YpjD/HemX"/>
</dbReference>
<feature type="transmembrane region" description="Helical" evidence="1">
    <location>
        <begin position="242"/>
        <end position="260"/>
    </location>
</feature>
<keyword evidence="1" id="KW-0472">Membrane</keyword>
<feature type="domain" description="Cytochrome c assembly protein" evidence="2">
    <location>
        <begin position="69"/>
        <end position="263"/>
    </location>
</feature>
<protein>
    <recommendedName>
        <fullName evidence="2">Cytochrome c assembly protein domain-containing protein</fullName>
    </recommendedName>
</protein>
<dbReference type="EMBL" id="LYDR01000152">
    <property type="protein sequence ID" value="ODA28622.1"/>
    <property type="molecule type" value="Genomic_DNA"/>
</dbReference>
<dbReference type="STRING" id="1841610.A6X21_13130"/>
<accession>A0A1C3E5U8</accession>
<dbReference type="Pfam" id="PF01578">
    <property type="entry name" value="Cytochrom_C_asm"/>
    <property type="match status" value="1"/>
</dbReference>
<dbReference type="AlphaFoldDB" id="A0A1C3E5U8"/>
<dbReference type="RefSeq" id="WP_068852047.1">
    <property type="nucleotide sequence ID" value="NZ_LYDR01000152.1"/>
</dbReference>
<feature type="transmembrane region" description="Helical" evidence="1">
    <location>
        <begin position="6"/>
        <end position="22"/>
    </location>
</feature>
<feature type="transmembrane region" description="Helical" evidence="1">
    <location>
        <begin position="131"/>
        <end position="152"/>
    </location>
</feature>
<dbReference type="PANTHER" id="PTHR38034">
    <property type="entry name" value="INNER MEMBRANE PROTEIN YPJD"/>
    <property type="match status" value="1"/>
</dbReference>
<evidence type="ECO:0000259" key="2">
    <source>
        <dbReference type="Pfam" id="PF01578"/>
    </source>
</evidence>
<evidence type="ECO:0000313" key="4">
    <source>
        <dbReference type="Proteomes" id="UP000094828"/>
    </source>
</evidence>
<feature type="transmembrane region" description="Helical" evidence="1">
    <location>
        <begin position="178"/>
        <end position="203"/>
    </location>
</feature>
<keyword evidence="1" id="KW-1133">Transmembrane helix</keyword>